<accession>A0A2N8ZBP4</accession>
<name>A0A2N8ZBP4_9VIBR</name>
<sequence>MNQYLTSLLSAIAIDIDHLQREFLNKSELDYLNKTIKSGEDLNLDFYTSKYGENLECLLHFFTCHKGIIIEMMRGNAQDEMFIELYTSGIISGGYDCFRFDLSKFPQIYTPSNQVITLYRIGRETECVDNLGCSWATSIEGLNAYCDASGISKAMLESRPIFVTTVDDSQVLFQGKSIEDELVLKHDFTHRSLDSVSDSLRNQIGR</sequence>
<organism evidence="1 2">
    <name type="scientific">Vibrio tapetis subsp. tapetis</name>
    <dbReference type="NCBI Taxonomy" id="1671868"/>
    <lineage>
        <taxon>Bacteria</taxon>
        <taxon>Pseudomonadati</taxon>
        <taxon>Pseudomonadota</taxon>
        <taxon>Gammaproteobacteria</taxon>
        <taxon>Vibrionales</taxon>
        <taxon>Vibrionaceae</taxon>
        <taxon>Vibrio</taxon>
    </lineage>
</organism>
<dbReference type="Proteomes" id="UP000235828">
    <property type="component" value="Chromosome A"/>
</dbReference>
<proteinExistence type="predicted"/>
<dbReference type="EMBL" id="LT960611">
    <property type="protein sequence ID" value="SON49308.1"/>
    <property type="molecule type" value="Genomic_DNA"/>
</dbReference>
<gene>
    <name evidence="1" type="ORF">VTAP4600_A1329</name>
</gene>
<dbReference type="OrthoDB" id="9822677at2"/>
<reference evidence="1 2" key="1">
    <citation type="submission" date="2017-10" db="EMBL/GenBank/DDBJ databases">
        <authorList>
            <person name="Banno H."/>
            <person name="Chua N.-H."/>
        </authorList>
    </citation>
    <scope>NUCLEOTIDE SEQUENCE [LARGE SCALE GENOMIC DNA]</scope>
    <source>
        <strain evidence="1">Vibrio tapetis CECT4600</strain>
    </source>
</reference>
<dbReference type="AlphaFoldDB" id="A0A2N8ZBP4"/>
<keyword evidence="2" id="KW-1185">Reference proteome</keyword>
<protein>
    <submittedName>
        <fullName evidence="1">Uncharacterized protein</fullName>
    </submittedName>
</protein>
<dbReference type="KEGG" id="vta:A1329"/>
<evidence type="ECO:0000313" key="1">
    <source>
        <dbReference type="EMBL" id="SON49308.1"/>
    </source>
</evidence>
<evidence type="ECO:0000313" key="2">
    <source>
        <dbReference type="Proteomes" id="UP000235828"/>
    </source>
</evidence>
<dbReference type="RefSeq" id="WP_102521993.1">
    <property type="nucleotide sequence ID" value="NZ_LT960611.1"/>
</dbReference>